<evidence type="ECO:0000313" key="4">
    <source>
        <dbReference type="Proteomes" id="UP001342314"/>
    </source>
</evidence>
<feature type="region of interest" description="Disordered" evidence="1">
    <location>
        <begin position="566"/>
        <end position="585"/>
    </location>
</feature>
<dbReference type="InterPro" id="IPR002013">
    <property type="entry name" value="SAC_dom"/>
</dbReference>
<dbReference type="PANTHER" id="PTHR45662:SF2">
    <property type="entry name" value="PHOSPHATIDYLINOSITOL-3-PHOSPHATASE SAC1"/>
    <property type="match status" value="1"/>
</dbReference>
<sequence>MRVYLPGPRGGVLIEDTGYFLEILPHVKFAGVFDVHSYPPGSPNKPDLNLRMMPIDIVGCLGVVRVQRLTYLIVATLPVTSIGMEDVDVEVVRDCLFVCLDGPMHPPDVRDHAHPCYDLHQILTDGSIMYSKMQDLSSHLLSRIRVQQQRDAACFPTPRTDDAGATTAAHRLSEGTFEFVWNDYILAPLLQLRDTLDEKHKAEFNARSFILRVVQGFFGAAEVELPSGKVMLSVTSRREWGRAGTRFEKRGIDKYGYVANFAETETILRTADKIISFVQVRGSVPEKDHWTGHLKLSIAQPVQVVSLRPFMLHMHDLVRMYSAVHAFSLLSNAKDASLAAEGDLNDCYEALCTLGQRQDDILAKASTFERFDVSKRIMLSSGVAGMPKAIGKDVEPVLDRFGATVADIDSETGKYELQSEQQGVFRVNCRDCLDRSNLGEYSISAAALNKELSALGLPTLEQSDELNRVHRKLFSAFIRDGVVTPNQTIENLEAGRERHMQAALHDRQKNRATEVLTGQYENEEPTPVFNWVRPTTLTLDTISSWLPQAPAGLLGALPVVHAEAPTTPALTPTDSDSFSLPAHSP</sequence>
<dbReference type="GO" id="GO:0046856">
    <property type="term" value="P:phosphatidylinositol dephosphorylation"/>
    <property type="evidence" value="ECO:0007669"/>
    <property type="project" value="TreeGrafter"/>
</dbReference>
<organism evidence="3 4">
    <name type="scientific">Rhodotorula paludigena</name>
    <dbReference type="NCBI Taxonomy" id="86838"/>
    <lineage>
        <taxon>Eukaryota</taxon>
        <taxon>Fungi</taxon>
        <taxon>Dikarya</taxon>
        <taxon>Basidiomycota</taxon>
        <taxon>Pucciniomycotina</taxon>
        <taxon>Microbotryomycetes</taxon>
        <taxon>Sporidiobolales</taxon>
        <taxon>Sporidiobolaceae</taxon>
        <taxon>Rhodotorula</taxon>
    </lineage>
</organism>
<comment type="caution">
    <text evidence="3">The sequence shown here is derived from an EMBL/GenBank/DDBJ whole genome shotgun (WGS) entry which is preliminary data.</text>
</comment>
<dbReference type="PROSITE" id="PS50275">
    <property type="entry name" value="SAC"/>
    <property type="match status" value="1"/>
</dbReference>
<dbReference type="AlphaFoldDB" id="A0AAV5GDJ6"/>
<dbReference type="Proteomes" id="UP001342314">
    <property type="component" value="Unassembled WGS sequence"/>
</dbReference>
<dbReference type="Pfam" id="PF02383">
    <property type="entry name" value="Syja_N"/>
    <property type="match status" value="1"/>
</dbReference>
<proteinExistence type="predicted"/>
<evidence type="ECO:0000259" key="2">
    <source>
        <dbReference type="PROSITE" id="PS50275"/>
    </source>
</evidence>
<dbReference type="EMBL" id="BQKY01000003">
    <property type="protein sequence ID" value="GJN88569.1"/>
    <property type="molecule type" value="Genomic_DNA"/>
</dbReference>
<gene>
    <name evidence="3" type="ORF">Rhopal_001535-T1</name>
</gene>
<accession>A0AAV5GDJ6</accession>
<reference evidence="3 4" key="1">
    <citation type="submission" date="2021-12" db="EMBL/GenBank/DDBJ databases">
        <title>High titer production of polyol ester of fatty acids by Rhodotorula paludigena BS15 towards product separation-free biomass refinery.</title>
        <authorList>
            <person name="Mano J."/>
            <person name="Ono H."/>
            <person name="Tanaka T."/>
            <person name="Naito K."/>
            <person name="Sushida H."/>
            <person name="Ike M."/>
            <person name="Tokuyasu K."/>
            <person name="Kitaoka M."/>
        </authorList>
    </citation>
    <scope>NUCLEOTIDE SEQUENCE [LARGE SCALE GENOMIC DNA]</scope>
    <source>
        <strain evidence="3 4">BS15</strain>
    </source>
</reference>
<protein>
    <recommendedName>
        <fullName evidence="2">SAC domain-containing protein</fullName>
    </recommendedName>
</protein>
<dbReference type="PANTHER" id="PTHR45662">
    <property type="entry name" value="PHOSPHATIDYLINOSITIDE PHOSPHATASE SAC1"/>
    <property type="match status" value="1"/>
</dbReference>
<name>A0AAV5GDJ6_9BASI</name>
<evidence type="ECO:0000313" key="3">
    <source>
        <dbReference type="EMBL" id="GJN88569.1"/>
    </source>
</evidence>
<dbReference type="GO" id="GO:0043812">
    <property type="term" value="F:phosphatidylinositol-4-phosphate phosphatase activity"/>
    <property type="evidence" value="ECO:0007669"/>
    <property type="project" value="TreeGrafter"/>
</dbReference>
<evidence type="ECO:0000256" key="1">
    <source>
        <dbReference type="SAM" id="MobiDB-lite"/>
    </source>
</evidence>
<keyword evidence="4" id="KW-1185">Reference proteome</keyword>
<dbReference type="GO" id="GO:0005783">
    <property type="term" value="C:endoplasmic reticulum"/>
    <property type="evidence" value="ECO:0007669"/>
    <property type="project" value="TreeGrafter"/>
</dbReference>
<feature type="domain" description="SAC" evidence="2">
    <location>
        <begin position="119"/>
        <end position="457"/>
    </location>
</feature>